<dbReference type="SMART" id="SM00354">
    <property type="entry name" value="HTH_LACI"/>
    <property type="match status" value="1"/>
</dbReference>
<dbReference type="CDD" id="cd01392">
    <property type="entry name" value="HTH_LacI"/>
    <property type="match status" value="1"/>
</dbReference>
<keyword evidence="2" id="KW-0238">DNA-binding</keyword>
<dbReference type="SUPFAM" id="SSF47413">
    <property type="entry name" value="lambda repressor-like DNA-binding domains"/>
    <property type="match status" value="1"/>
</dbReference>
<evidence type="ECO:0000259" key="4">
    <source>
        <dbReference type="PROSITE" id="PS50932"/>
    </source>
</evidence>
<dbReference type="RefSeq" id="WP_130289554.1">
    <property type="nucleotide sequence ID" value="NZ_SHKL01000001.1"/>
</dbReference>
<evidence type="ECO:0000256" key="3">
    <source>
        <dbReference type="ARBA" id="ARBA00023163"/>
    </source>
</evidence>
<dbReference type="InterPro" id="IPR046335">
    <property type="entry name" value="LacI/GalR-like_sensor"/>
</dbReference>
<sequence>MVRRARSGQVGVVDLARELGVSTATVSRALNDSRAVRPELAERIRAHAHERGYVPNRLARALSASVSRAFVGFVVPYVDTPAYSAVAAECARLLSAGGTQMILTITENDPERELRQLRELTASRVAGLVISPSTHMLPESRELLASIPVVELHRASGITAPGVFSDDERVLDEAVGHLAGLGHRAIAYLGTPEALSNGAARLQGVRHAMGAAGLDPDAMAVHLAEPTPGNGRRGVDALLDARPAPTALLVVGGALSIGTAQRVRERGLRLPDDLSLVVYGDPVWFALSDPPLTTIRVSYSEHARRAAEMLTDLLGEDPDARPAPGPHLVVPELRVAGSTGPPRHG</sequence>
<dbReference type="AlphaFoldDB" id="A0A4Q7UXY8"/>
<accession>A0A4Q7UXY8</accession>
<evidence type="ECO:0000313" key="5">
    <source>
        <dbReference type="EMBL" id="RZT85019.1"/>
    </source>
</evidence>
<dbReference type="InterPro" id="IPR028082">
    <property type="entry name" value="Peripla_BP_I"/>
</dbReference>
<dbReference type="GO" id="GO:0003700">
    <property type="term" value="F:DNA-binding transcription factor activity"/>
    <property type="evidence" value="ECO:0007669"/>
    <property type="project" value="TreeGrafter"/>
</dbReference>
<reference evidence="5 6" key="1">
    <citation type="submission" date="2019-02" db="EMBL/GenBank/DDBJ databases">
        <title>Sequencing the genomes of 1000 actinobacteria strains.</title>
        <authorList>
            <person name="Klenk H.-P."/>
        </authorList>
    </citation>
    <scope>NUCLEOTIDE SEQUENCE [LARGE SCALE GENOMIC DNA]</scope>
    <source>
        <strain evidence="5 6">DSM 45779</strain>
    </source>
</reference>
<dbReference type="Pfam" id="PF00356">
    <property type="entry name" value="LacI"/>
    <property type="match status" value="1"/>
</dbReference>
<dbReference type="PANTHER" id="PTHR30146:SF138">
    <property type="entry name" value="TRANSCRIPTIONAL REGULATORY PROTEIN"/>
    <property type="match status" value="1"/>
</dbReference>
<protein>
    <submittedName>
        <fullName evidence="5">LacI family transcriptional regulator</fullName>
    </submittedName>
</protein>
<dbReference type="InterPro" id="IPR010982">
    <property type="entry name" value="Lambda_DNA-bd_dom_sf"/>
</dbReference>
<keyword evidence="3" id="KW-0804">Transcription</keyword>
<keyword evidence="1" id="KW-0805">Transcription regulation</keyword>
<dbReference type="PROSITE" id="PS50932">
    <property type="entry name" value="HTH_LACI_2"/>
    <property type="match status" value="1"/>
</dbReference>
<dbReference type="Gene3D" id="1.10.260.40">
    <property type="entry name" value="lambda repressor-like DNA-binding domains"/>
    <property type="match status" value="1"/>
</dbReference>
<evidence type="ECO:0000256" key="2">
    <source>
        <dbReference type="ARBA" id="ARBA00023125"/>
    </source>
</evidence>
<evidence type="ECO:0000256" key="1">
    <source>
        <dbReference type="ARBA" id="ARBA00023015"/>
    </source>
</evidence>
<dbReference type="EMBL" id="SHKL01000001">
    <property type="protein sequence ID" value="RZT85019.1"/>
    <property type="molecule type" value="Genomic_DNA"/>
</dbReference>
<gene>
    <name evidence="5" type="ORF">EV383_1881</name>
</gene>
<dbReference type="PANTHER" id="PTHR30146">
    <property type="entry name" value="LACI-RELATED TRANSCRIPTIONAL REPRESSOR"/>
    <property type="match status" value="1"/>
</dbReference>
<dbReference type="OrthoDB" id="37081at2"/>
<dbReference type="CDD" id="cd06267">
    <property type="entry name" value="PBP1_LacI_sugar_binding-like"/>
    <property type="match status" value="1"/>
</dbReference>
<evidence type="ECO:0000313" key="6">
    <source>
        <dbReference type="Proteomes" id="UP000291591"/>
    </source>
</evidence>
<dbReference type="Pfam" id="PF13377">
    <property type="entry name" value="Peripla_BP_3"/>
    <property type="match status" value="1"/>
</dbReference>
<name>A0A4Q7UXY8_PSEST</name>
<dbReference type="InterPro" id="IPR000843">
    <property type="entry name" value="HTH_LacI"/>
</dbReference>
<organism evidence="5 6">
    <name type="scientific">Pseudonocardia sediminis</name>
    <dbReference type="NCBI Taxonomy" id="1397368"/>
    <lineage>
        <taxon>Bacteria</taxon>
        <taxon>Bacillati</taxon>
        <taxon>Actinomycetota</taxon>
        <taxon>Actinomycetes</taxon>
        <taxon>Pseudonocardiales</taxon>
        <taxon>Pseudonocardiaceae</taxon>
        <taxon>Pseudonocardia</taxon>
    </lineage>
</organism>
<dbReference type="GO" id="GO:0000976">
    <property type="term" value="F:transcription cis-regulatory region binding"/>
    <property type="evidence" value="ECO:0007669"/>
    <property type="project" value="TreeGrafter"/>
</dbReference>
<comment type="caution">
    <text evidence="5">The sequence shown here is derived from an EMBL/GenBank/DDBJ whole genome shotgun (WGS) entry which is preliminary data.</text>
</comment>
<feature type="domain" description="HTH lacI-type" evidence="4">
    <location>
        <begin position="10"/>
        <end position="64"/>
    </location>
</feature>
<dbReference type="Proteomes" id="UP000291591">
    <property type="component" value="Unassembled WGS sequence"/>
</dbReference>
<dbReference type="SUPFAM" id="SSF53822">
    <property type="entry name" value="Periplasmic binding protein-like I"/>
    <property type="match status" value="1"/>
</dbReference>
<keyword evidence="6" id="KW-1185">Reference proteome</keyword>
<proteinExistence type="predicted"/>
<dbReference type="Gene3D" id="3.40.50.2300">
    <property type="match status" value="2"/>
</dbReference>